<feature type="transmembrane region" description="Helical" evidence="5">
    <location>
        <begin position="122"/>
        <end position="143"/>
    </location>
</feature>
<feature type="transmembrane region" description="Helical" evidence="5">
    <location>
        <begin position="504"/>
        <end position="524"/>
    </location>
</feature>
<dbReference type="PROSITE" id="PS00217">
    <property type="entry name" value="SUGAR_TRANSPORT_2"/>
    <property type="match status" value="1"/>
</dbReference>
<dbReference type="Proteomes" id="UP001201163">
    <property type="component" value="Unassembled WGS sequence"/>
</dbReference>
<sequence length="576" mass="62809">MALHHSLHPIPIKRLLVKLNNDFTLTRSMENGRHGDLEHLRDHINDAAQELDTRRAEALDAIDRAPFSWFHVKVCLVAGTGFFTDAYDIFAINLASVMLGYVYGHTIVSTGPSPRLSANQDFGIKVAAPIGNLFGQLLFGWLADILGRKRMYGIELIIIITATLVQALAGSGRAVNIIGVIAFWRFVMGVGVGGDYPLSAVITSEFASTRLRGRLMTAVFTAQGWGNFAASLVALIVVAAYKDSIVAGGADRVDYCWRILIGLGCVPGAIALYFRLTIPETPRFTMDIDRDVQRAATDIDNVLGPRGNSAGVYWVDPDADAVVQRADAPRRSRSDFMAHFGQWHNLQRLIGVAYSWFAVAFYGLGLNSSAILTSEVLTKAGIGYKIQPGELQSNPTLVMYKTLHNVAEGSLVVSLAGLLPGYYATFFLIDVWGRKPIQFMGFSALTVLLAVIGKTTAYRNSQGSNKTKEFVALYCLANFFTNFGPNVTTFIIPGEIFPTRYRSTAHGIAAASGKLGAIVSQIIFFKVRQSDTKLRAVLGIFAGVSMTGIASTLLLDETMDRSLEELSQEQRGFIRG</sequence>
<feature type="transmembrane region" description="Helical" evidence="5">
    <location>
        <begin position="470"/>
        <end position="492"/>
    </location>
</feature>
<dbReference type="GO" id="GO:0016020">
    <property type="term" value="C:membrane"/>
    <property type="evidence" value="ECO:0007669"/>
    <property type="project" value="UniProtKB-SubCell"/>
</dbReference>
<accession>A0AAD4L9E8</accession>
<feature type="transmembrane region" description="Helical" evidence="5">
    <location>
        <begin position="74"/>
        <end position="102"/>
    </location>
</feature>
<dbReference type="SUPFAM" id="SSF103473">
    <property type="entry name" value="MFS general substrate transporter"/>
    <property type="match status" value="1"/>
</dbReference>
<name>A0AAD4L9E8_9AGAM</name>
<comment type="caution">
    <text evidence="7">The sequence shown here is derived from an EMBL/GenBank/DDBJ whole genome shotgun (WGS) entry which is preliminary data.</text>
</comment>
<dbReference type="InterPro" id="IPR020846">
    <property type="entry name" value="MFS_dom"/>
</dbReference>
<keyword evidence="2 5" id="KW-0812">Transmembrane</keyword>
<feature type="transmembrane region" description="Helical" evidence="5">
    <location>
        <begin position="411"/>
        <end position="433"/>
    </location>
</feature>
<dbReference type="AlphaFoldDB" id="A0AAD4L9E8"/>
<dbReference type="GO" id="GO:0022857">
    <property type="term" value="F:transmembrane transporter activity"/>
    <property type="evidence" value="ECO:0007669"/>
    <property type="project" value="InterPro"/>
</dbReference>
<evidence type="ECO:0000256" key="4">
    <source>
        <dbReference type="ARBA" id="ARBA00023136"/>
    </source>
</evidence>
<dbReference type="InterPro" id="IPR005829">
    <property type="entry name" value="Sugar_transporter_CS"/>
</dbReference>
<dbReference type="PANTHER" id="PTHR24064">
    <property type="entry name" value="SOLUTE CARRIER FAMILY 22 MEMBER"/>
    <property type="match status" value="1"/>
</dbReference>
<evidence type="ECO:0000259" key="6">
    <source>
        <dbReference type="PROSITE" id="PS50850"/>
    </source>
</evidence>
<proteinExistence type="predicted"/>
<protein>
    <submittedName>
        <fullName evidence="7">Phosphate transporter</fullName>
    </submittedName>
</protein>
<comment type="subcellular location">
    <subcellularLocation>
        <location evidence="1">Membrane</location>
        <topology evidence="1">Multi-pass membrane protein</topology>
    </subcellularLocation>
</comment>
<evidence type="ECO:0000256" key="3">
    <source>
        <dbReference type="ARBA" id="ARBA00022989"/>
    </source>
</evidence>
<evidence type="ECO:0000313" key="7">
    <source>
        <dbReference type="EMBL" id="KAH8980885.1"/>
    </source>
</evidence>
<evidence type="ECO:0000256" key="2">
    <source>
        <dbReference type="ARBA" id="ARBA00022692"/>
    </source>
</evidence>
<organism evidence="7 8">
    <name type="scientific">Lactarius akahatsu</name>
    <dbReference type="NCBI Taxonomy" id="416441"/>
    <lineage>
        <taxon>Eukaryota</taxon>
        <taxon>Fungi</taxon>
        <taxon>Dikarya</taxon>
        <taxon>Basidiomycota</taxon>
        <taxon>Agaricomycotina</taxon>
        <taxon>Agaricomycetes</taxon>
        <taxon>Russulales</taxon>
        <taxon>Russulaceae</taxon>
        <taxon>Lactarius</taxon>
    </lineage>
</organism>
<feature type="transmembrane region" description="Helical" evidence="5">
    <location>
        <begin position="175"/>
        <end position="194"/>
    </location>
</feature>
<feature type="transmembrane region" description="Helical" evidence="5">
    <location>
        <begin position="257"/>
        <end position="276"/>
    </location>
</feature>
<feature type="transmembrane region" description="Helical" evidence="5">
    <location>
        <begin position="536"/>
        <end position="555"/>
    </location>
</feature>
<reference evidence="7" key="1">
    <citation type="submission" date="2022-01" db="EMBL/GenBank/DDBJ databases">
        <title>Comparative genomics reveals a dynamic genome evolution in the ectomycorrhizal milk-cap (Lactarius) mushrooms.</title>
        <authorList>
            <consortium name="DOE Joint Genome Institute"/>
            <person name="Lebreton A."/>
            <person name="Tang N."/>
            <person name="Kuo A."/>
            <person name="LaButti K."/>
            <person name="Drula E."/>
            <person name="Barry K."/>
            <person name="Clum A."/>
            <person name="Lipzen A."/>
            <person name="Mousain D."/>
            <person name="Ng V."/>
            <person name="Wang R."/>
            <person name="Wang X."/>
            <person name="Dai Y."/>
            <person name="Henrissat B."/>
            <person name="Grigoriev I.V."/>
            <person name="Guerin-Laguette A."/>
            <person name="Yu F."/>
            <person name="Martin F.M."/>
        </authorList>
    </citation>
    <scope>NUCLEOTIDE SEQUENCE</scope>
    <source>
        <strain evidence="7">QP</strain>
    </source>
</reference>
<dbReference type="CDD" id="cd17364">
    <property type="entry name" value="MFS_PhT"/>
    <property type="match status" value="1"/>
</dbReference>
<evidence type="ECO:0000256" key="5">
    <source>
        <dbReference type="SAM" id="Phobius"/>
    </source>
</evidence>
<keyword evidence="3 5" id="KW-1133">Transmembrane helix</keyword>
<keyword evidence="4 5" id="KW-0472">Membrane</keyword>
<dbReference type="Pfam" id="PF00083">
    <property type="entry name" value="Sugar_tr"/>
    <property type="match status" value="1"/>
</dbReference>
<feature type="transmembrane region" description="Helical" evidence="5">
    <location>
        <begin position="439"/>
        <end position="458"/>
    </location>
</feature>
<feature type="non-terminal residue" evidence="7">
    <location>
        <position position="576"/>
    </location>
</feature>
<dbReference type="InterPro" id="IPR005828">
    <property type="entry name" value="MFS_sugar_transport-like"/>
</dbReference>
<dbReference type="PROSITE" id="PS50850">
    <property type="entry name" value="MFS"/>
    <property type="match status" value="1"/>
</dbReference>
<feature type="domain" description="Major facilitator superfamily (MFS) profile" evidence="6">
    <location>
        <begin position="74"/>
        <end position="560"/>
    </location>
</feature>
<evidence type="ECO:0000256" key="1">
    <source>
        <dbReference type="ARBA" id="ARBA00004141"/>
    </source>
</evidence>
<dbReference type="InterPro" id="IPR036259">
    <property type="entry name" value="MFS_trans_sf"/>
</dbReference>
<dbReference type="Gene3D" id="1.20.1250.20">
    <property type="entry name" value="MFS general substrate transporter like domains"/>
    <property type="match status" value="2"/>
</dbReference>
<gene>
    <name evidence="7" type="ORF">EDB92DRAFT_1972082</name>
</gene>
<evidence type="ECO:0000313" key="8">
    <source>
        <dbReference type="Proteomes" id="UP001201163"/>
    </source>
</evidence>
<dbReference type="PROSITE" id="PS00216">
    <property type="entry name" value="SUGAR_TRANSPORT_1"/>
    <property type="match status" value="1"/>
</dbReference>
<feature type="transmembrane region" description="Helical" evidence="5">
    <location>
        <begin position="215"/>
        <end position="237"/>
    </location>
</feature>
<keyword evidence="8" id="KW-1185">Reference proteome</keyword>
<feature type="transmembrane region" description="Helical" evidence="5">
    <location>
        <begin position="152"/>
        <end position="169"/>
    </location>
</feature>
<dbReference type="EMBL" id="JAKELL010000127">
    <property type="protein sequence ID" value="KAH8980885.1"/>
    <property type="molecule type" value="Genomic_DNA"/>
</dbReference>